<reference evidence="3" key="1">
    <citation type="journal article" date="2011" name="PLoS Genet.">
        <title>Genomic analysis of the necrotrophic fungal pathogens Sclerotinia sclerotiorum and Botrytis cinerea.</title>
        <authorList>
            <person name="Amselem J."/>
            <person name="Cuomo C.A."/>
            <person name="van Kan J.A."/>
            <person name="Viaud M."/>
            <person name="Benito E.P."/>
            <person name="Couloux A."/>
            <person name="Coutinho P.M."/>
            <person name="de Vries R.P."/>
            <person name="Dyer P.S."/>
            <person name="Fillinger S."/>
            <person name="Fournier E."/>
            <person name="Gout L."/>
            <person name="Hahn M."/>
            <person name="Kohn L."/>
            <person name="Lapalu N."/>
            <person name="Plummer K.M."/>
            <person name="Pradier J.M."/>
            <person name="Quevillon E."/>
            <person name="Sharon A."/>
            <person name="Simon A."/>
            <person name="ten Have A."/>
            <person name="Tudzynski B."/>
            <person name="Tudzynski P."/>
            <person name="Wincker P."/>
            <person name="Andrew M."/>
            <person name="Anthouard V."/>
            <person name="Beever R.E."/>
            <person name="Beffa R."/>
            <person name="Benoit I."/>
            <person name="Bouzid O."/>
            <person name="Brault B."/>
            <person name="Chen Z."/>
            <person name="Choquer M."/>
            <person name="Collemare J."/>
            <person name="Cotton P."/>
            <person name="Danchin E.G."/>
            <person name="Da Silva C."/>
            <person name="Gautier A."/>
            <person name="Giraud C."/>
            <person name="Giraud T."/>
            <person name="Gonzalez C."/>
            <person name="Grossetete S."/>
            <person name="Guldener U."/>
            <person name="Henrissat B."/>
            <person name="Howlett B.J."/>
            <person name="Kodira C."/>
            <person name="Kretschmer M."/>
            <person name="Lappartient A."/>
            <person name="Leroch M."/>
            <person name="Levis C."/>
            <person name="Mauceli E."/>
            <person name="Neuveglise C."/>
            <person name="Oeser B."/>
            <person name="Pearson M."/>
            <person name="Poulain J."/>
            <person name="Poussereau N."/>
            <person name="Quesneville H."/>
            <person name="Rascle C."/>
            <person name="Schumacher J."/>
            <person name="Segurens B."/>
            <person name="Sexton A."/>
            <person name="Silva E."/>
            <person name="Sirven C."/>
            <person name="Soanes D.M."/>
            <person name="Talbot N.J."/>
            <person name="Templeton M."/>
            <person name="Yandava C."/>
            <person name="Yarden O."/>
            <person name="Zeng Q."/>
            <person name="Rollins J.A."/>
            <person name="Lebrun M.H."/>
            <person name="Dickman M."/>
        </authorList>
    </citation>
    <scope>NUCLEOTIDE SEQUENCE [LARGE SCALE GENOMIC DNA]</scope>
    <source>
        <strain evidence="3">ATCC 18683 / 1980 / Ss-1</strain>
    </source>
</reference>
<dbReference type="STRING" id="665079.A7EY74"/>
<protein>
    <submittedName>
        <fullName evidence="2">Uncharacterized protein</fullName>
    </submittedName>
</protein>
<sequence>MEVVAEEARKFEKHEDCREADDFERKGRLNISCTDVELLHVQLIFGGCNDHVDVQIVHMLQPKRSNNPCLPSLRCFKVNQRKRQVITPTWSLLVPVPMIRPTALAQLNKSRIVSTVLALGHHQETAKVFVASALLPKALVATIVGMLNALSFQITIDYALEVPSIPATLMSVPEVRTAPTALAHIKRFQAPIFIDINLLVIDVLLVIGTLQVALITGHRIQYGIGAYRLSPKANLFLLCRRTTWGSLQITRSPLAAPAEGSQIVRQSTVFERSTSTVNAASVNSVRDVRYSLSEGTRPRQAEGLDIQRQISSLLYPRKPKTLPPSSFNPKADSRVTISSPKIRINTETLQTKIQELRRASSASKRPRPIPSVMDESFFTNSPFQSEPYVSVSLSGQEKLNR</sequence>
<name>A7EY74_SCLS1</name>
<evidence type="ECO:0000256" key="1">
    <source>
        <dbReference type="SAM" id="MobiDB-lite"/>
    </source>
</evidence>
<dbReference type="EMBL" id="CH476635">
    <property type="protein sequence ID" value="EDN94416.1"/>
    <property type="molecule type" value="Genomic_DNA"/>
</dbReference>
<dbReference type="KEGG" id="ssl:SS1G_10289"/>
<accession>A7EY74</accession>
<proteinExistence type="predicted"/>
<evidence type="ECO:0000313" key="2">
    <source>
        <dbReference type="EMBL" id="EDN94416.1"/>
    </source>
</evidence>
<dbReference type="RefSeq" id="XP_001588742.1">
    <property type="nucleotide sequence ID" value="XM_001588692.1"/>
</dbReference>
<dbReference type="AlphaFoldDB" id="A7EY74"/>
<dbReference type="GeneID" id="5485057"/>
<dbReference type="InParanoid" id="A7EY74"/>
<evidence type="ECO:0000313" key="3">
    <source>
        <dbReference type="Proteomes" id="UP000001312"/>
    </source>
</evidence>
<keyword evidence="3" id="KW-1185">Reference proteome</keyword>
<dbReference type="HOGENOM" id="CLU_687288_0_0_1"/>
<feature type="compositionally biased region" description="Polar residues" evidence="1">
    <location>
        <begin position="391"/>
        <end position="401"/>
    </location>
</feature>
<dbReference type="Proteomes" id="UP000001312">
    <property type="component" value="Unassembled WGS sequence"/>
</dbReference>
<organism evidence="2 3">
    <name type="scientific">Sclerotinia sclerotiorum (strain ATCC 18683 / 1980 / Ss-1)</name>
    <name type="common">White mold</name>
    <name type="synonym">Whetzelinia sclerotiorum</name>
    <dbReference type="NCBI Taxonomy" id="665079"/>
    <lineage>
        <taxon>Eukaryota</taxon>
        <taxon>Fungi</taxon>
        <taxon>Dikarya</taxon>
        <taxon>Ascomycota</taxon>
        <taxon>Pezizomycotina</taxon>
        <taxon>Leotiomycetes</taxon>
        <taxon>Helotiales</taxon>
        <taxon>Sclerotiniaceae</taxon>
        <taxon>Sclerotinia</taxon>
    </lineage>
</organism>
<feature type="region of interest" description="Disordered" evidence="1">
    <location>
        <begin position="357"/>
        <end position="401"/>
    </location>
</feature>
<gene>
    <name evidence="2" type="ORF">SS1G_10289</name>
</gene>